<gene>
    <name evidence="2" type="ORF">FOY91_08905</name>
</gene>
<protein>
    <recommendedName>
        <fullName evidence="1">GST C-terminal domain-containing protein</fullName>
    </recommendedName>
</protein>
<proteinExistence type="predicted"/>
<dbReference type="InterPro" id="IPR040079">
    <property type="entry name" value="Glutathione_S-Trfase"/>
</dbReference>
<dbReference type="SFLD" id="SFLDS00019">
    <property type="entry name" value="Glutathione_Transferase_(cytos"/>
    <property type="match status" value="1"/>
</dbReference>
<dbReference type="EMBL" id="VNIM01000028">
    <property type="protein sequence ID" value="TVV74761.1"/>
    <property type="molecule type" value="Genomic_DNA"/>
</dbReference>
<dbReference type="Gene3D" id="3.40.30.10">
    <property type="entry name" value="Glutaredoxin"/>
    <property type="match status" value="1"/>
</dbReference>
<sequence>MTDQSTPGDPTTSRSGMALSRRGVLGAAGLGAAVLAGGGAQAARPLDKVTIYHVEGRRSQRIIWLCEEIGAPYEVMFKRGDIMGSINMIKAINPTMPLAPTVVFRGKTMIESGGIVEYLMSQFPGGDKLAPAKTSPDYADYLMWMHFAEGSAACRLGAEATRIMASGDRTIKPTLMGGVYKIVGAQDIVDYLETYIAAHPYFGGNTFSGADVMMDFVATYIAALPFDPATYPKLKAWQQKVQARPAYQRAFKVGAPDGLEKYKSKPKKAM</sequence>
<keyword evidence="3" id="KW-1185">Reference proteome</keyword>
<accession>A0A558R5U9</accession>
<dbReference type="PROSITE" id="PS50405">
    <property type="entry name" value="GST_CTER"/>
    <property type="match status" value="1"/>
</dbReference>
<comment type="caution">
    <text evidence="2">The sequence shown here is derived from an EMBL/GenBank/DDBJ whole genome shotgun (WGS) entry which is preliminary data.</text>
</comment>
<dbReference type="AlphaFoldDB" id="A0A558R5U9"/>
<dbReference type="SFLD" id="SFLDG00358">
    <property type="entry name" value="Main_(cytGST)"/>
    <property type="match status" value="1"/>
</dbReference>
<dbReference type="InterPro" id="IPR036282">
    <property type="entry name" value="Glutathione-S-Trfase_C_sf"/>
</dbReference>
<dbReference type="InterPro" id="IPR004046">
    <property type="entry name" value="GST_C"/>
</dbReference>
<name>A0A558R5U9_9SPHN</name>
<dbReference type="RefSeq" id="WP_145150223.1">
    <property type="nucleotide sequence ID" value="NZ_VNIM01000028.1"/>
</dbReference>
<evidence type="ECO:0000313" key="2">
    <source>
        <dbReference type="EMBL" id="TVV74761.1"/>
    </source>
</evidence>
<dbReference type="PANTHER" id="PTHR44051">
    <property type="entry name" value="GLUTATHIONE S-TRANSFERASE-RELATED"/>
    <property type="match status" value="1"/>
</dbReference>
<dbReference type="SUPFAM" id="SSF52833">
    <property type="entry name" value="Thioredoxin-like"/>
    <property type="match status" value="1"/>
</dbReference>
<dbReference type="Pfam" id="PF00043">
    <property type="entry name" value="GST_C"/>
    <property type="match status" value="1"/>
</dbReference>
<feature type="domain" description="GST C-terminal" evidence="1">
    <location>
        <begin position="134"/>
        <end position="270"/>
    </location>
</feature>
<dbReference type="InterPro" id="IPR010987">
    <property type="entry name" value="Glutathione-S-Trfase_C-like"/>
</dbReference>
<dbReference type="InterPro" id="IPR036249">
    <property type="entry name" value="Thioredoxin-like_sf"/>
</dbReference>
<dbReference type="PROSITE" id="PS51318">
    <property type="entry name" value="TAT"/>
    <property type="match status" value="1"/>
</dbReference>
<organism evidence="2 3">
    <name type="scientific">Alterirhizorhabdus solaris</name>
    <dbReference type="NCBI Taxonomy" id="2529389"/>
    <lineage>
        <taxon>Bacteria</taxon>
        <taxon>Pseudomonadati</taxon>
        <taxon>Pseudomonadota</taxon>
        <taxon>Alphaproteobacteria</taxon>
        <taxon>Sphingomonadales</taxon>
        <taxon>Rhizorhabdaceae</taxon>
        <taxon>Alterirhizorhabdus</taxon>
    </lineage>
</organism>
<dbReference type="Gene3D" id="1.20.1050.10">
    <property type="match status" value="1"/>
</dbReference>
<dbReference type="SUPFAM" id="SSF47616">
    <property type="entry name" value="GST C-terminal domain-like"/>
    <property type="match status" value="1"/>
</dbReference>
<evidence type="ECO:0000259" key="1">
    <source>
        <dbReference type="PROSITE" id="PS50405"/>
    </source>
</evidence>
<dbReference type="PANTHER" id="PTHR44051:SF9">
    <property type="entry name" value="GLUTATHIONE S-TRANSFERASE 1"/>
    <property type="match status" value="1"/>
</dbReference>
<dbReference type="OrthoDB" id="9810080at2"/>
<dbReference type="Proteomes" id="UP000318681">
    <property type="component" value="Unassembled WGS sequence"/>
</dbReference>
<dbReference type="InterPro" id="IPR006311">
    <property type="entry name" value="TAT_signal"/>
</dbReference>
<reference evidence="2 3" key="1">
    <citation type="submission" date="2019-07" db="EMBL/GenBank/DDBJ databases">
        <title>Sphingomonas solaris sp. nov., isolated from a solar panel from Boston, Massachusetts.</title>
        <authorList>
            <person name="Tanner K."/>
            <person name="Pascual J."/>
            <person name="Mancuso C."/>
            <person name="Pereto J."/>
            <person name="Khalil A."/>
            <person name="Vilanova C."/>
        </authorList>
    </citation>
    <scope>NUCLEOTIDE SEQUENCE [LARGE SCALE GENOMIC DNA]</scope>
    <source>
        <strain evidence="2 3">R4DWN</strain>
    </source>
</reference>
<evidence type="ECO:0000313" key="3">
    <source>
        <dbReference type="Proteomes" id="UP000318681"/>
    </source>
</evidence>